<organism evidence="1 2">
    <name type="scientific">Advenella kashmirensis (strain DSM 17095 / LMG 22695 / WT001)</name>
    <name type="common">Tetrathiobacter kashmirensis</name>
    <dbReference type="NCBI Taxonomy" id="1036672"/>
    <lineage>
        <taxon>Bacteria</taxon>
        <taxon>Pseudomonadati</taxon>
        <taxon>Pseudomonadota</taxon>
        <taxon>Betaproteobacteria</taxon>
        <taxon>Burkholderiales</taxon>
        <taxon>Alcaligenaceae</taxon>
    </lineage>
</organism>
<dbReference type="KEGG" id="aka:TKWG_10815"/>
<sequence length="75" mass="7899">MRQALALPPKTLHSHAIGCGLRKWCRATGASAGRFAGGLLANCGRALAGELEMAKKNLPGGRLIRVSVLRKTYGV</sequence>
<evidence type="ECO:0000313" key="1">
    <source>
        <dbReference type="EMBL" id="AFK62407.1"/>
    </source>
</evidence>
<evidence type="ECO:0000313" key="2">
    <source>
        <dbReference type="Proteomes" id="UP000005267"/>
    </source>
</evidence>
<reference evidence="1 2" key="1">
    <citation type="journal article" date="2011" name="J. Bacteriol.">
        <title>Whole-genome shotgun sequencing of the sulfur-oxidizing chemoautotroph Tetrathiobacter kashmirensis.</title>
        <authorList>
            <person name="Ghosh W."/>
            <person name="George A."/>
            <person name="Agarwal A."/>
            <person name="Raj P."/>
            <person name="Alam M."/>
            <person name="Pyne P."/>
            <person name="Das Gupta S.K."/>
        </authorList>
    </citation>
    <scope>NUCLEOTIDE SEQUENCE [LARGE SCALE GENOMIC DNA]</scope>
    <source>
        <strain evidence="1 2">WT001</strain>
    </source>
</reference>
<accession>I3UBL9</accession>
<dbReference type="AlphaFoldDB" id="I3UBL9"/>
<keyword evidence="2" id="KW-1185">Reference proteome</keyword>
<dbReference type="HOGENOM" id="CLU_2662863_0_0_4"/>
<reference evidence="2" key="2">
    <citation type="journal article" date="2013" name="PLoS ONE">
        <title>Genome implosion elicits host-confinement in Alcaligenaceae: evidence from the comparative genomics of Tetrathiobacter kashmirensis, a pathogen in the making.</title>
        <authorList>
            <person name="Ghosh W."/>
            <person name="Alam M."/>
            <person name="Roy C."/>
            <person name="Pyne P."/>
            <person name="George A."/>
            <person name="Chakraborty R."/>
            <person name="Majumder S."/>
            <person name="Agarwal A."/>
            <person name="Chakraborty S."/>
            <person name="Majumdar S."/>
            <person name="Gupta S.K."/>
        </authorList>
    </citation>
    <scope>NUCLEOTIDE SEQUENCE [LARGE SCALE GENOMIC DNA]</scope>
    <source>
        <strain evidence="2">WT001</strain>
    </source>
</reference>
<protein>
    <submittedName>
        <fullName evidence="1">Uncharacterized protein</fullName>
    </submittedName>
</protein>
<dbReference type="EMBL" id="CP003555">
    <property type="protein sequence ID" value="AFK62407.1"/>
    <property type="molecule type" value="Genomic_DNA"/>
</dbReference>
<dbReference type="Proteomes" id="UP000005267">
    <property type="component" value="Chromosome"/>
</dbReference>
<proteinExistence type="predicted"/>
<gene>
    <name evidence="1" type="ordered locus">TKWG_10815</name>
</gene>
<name>I3UBL9_ADVKW</name>